<sequence length="386" mass="44230">MSGIGQLSCPRESEPHALTVAGVIERFAPAYWERYGRRIPLDQRKALQAILQCRTPALGGHRYACGCGHEHHAFHSCNHRLCPRCGSADTQVWVRKQLGKLLPVPYYLVTFTLPSELRPVMLGNRQAMELLMSCSARALNELLADPARGCSFEHAGFFGVYQSWTQEMRFHPHVHYVVPAVGLDDRWKLKHPKSPKFLLHAQPLANRLRTLLANALHAQGLIRKELFWKLVKTNWNADLERAGNGENAIKYLGQYIRRSVISGHRILGVEGDLVRIRIKNRDTGDYECRSLDGVEFVRRFLLHALPERFHRIRYRGFLHARGKARLQWLQLLLEARLQPTPKPKSEPIPEREILCPRCGCPMRKIKKMPRAPPAHRGEHFLYAVAA</sequence>
<comment type="caution">
    <text evidence="3">The sequence shown here is derived from an EMBL/GenBank/DDBJ whole genome shotgun (WGS) entry which is preliminary data.</text>
</comment>
<dbReference type="Pfam" id="PF04986">
    <property type="entry name" value="Y2_Tnp"/>
    <property type="match status" value="1"/>
</dbReference>
<name>A0A7X1AZJ4_9BACT</name>
<reference evidence="3 4" key="1">
    <citation type="submission" date="2020-07" db="EMBL/GenBank/DDBJ databases">
        <authorList>
            <person name="Feng X."/>
        </authorList>
    </citation>
    <scope>NUCLEOTIDE SEQUENCE [LARGE SCALE GENOMIC DNA]</scope>
    <source>
        <strain evidence="3 4">JCM14086</strain>
    </source>
</reference>
<dbReference type="InterPro" id="IPR007069">
    <property type="entry name" value="Transposase_32"/>
</dbReference>
<feature type="domain" description="Transposase zinc-binding" evidence="2">
    <location>
        <begin position="24"/>
        <end position="113"/>
    </location>
</feature>
<dbReference type="Pfam" id="PF14319">
    <property type="entry name" value="Zn_Tnp_IS91"/>
    <property type="match status" value="1"/>
</dbReference>
<dbReference type="AlphaFoldDB" id="A0A7X1AZJ4"/>
<dbReference type="GO" id="GO:0004803">
    <property type="term" value="F:transposase activity"/>
    <property type="evidence" value="ECO:0007669"/>
    <property type="project" value="InterPro"/>
</dbReference>
<dbReference type="PANTHER" id="PTHR37023:SF1">
    <property type="entry name" value="ISSOD25 TRANSPOSASE TNPA_ISSOD25"/>
    <property type="match status" value="1"/>
</dbReference>
<feature type="domain" description="Transposase IS801/IS1294" evidence="1">
    <location>
        <begin position="156"/>
        <end position="321"/>
    </location>
</feature>
<gene>
    <name evidence="3" type="ORF">H5P30_13550</name>
</gene>
<dbReference type="GO" id="GO:0006313">
    <property type="term" value="P:DNA transposition"/>
    <property type="evidence" value="ECO:0007669"/>
    <property type="project" value="InterPro"/>
</dbReference>
<evidence type="ECO:0000313" key="4">
    <source>
        <dbReference type="Proteomes" id="UP000525652"/>
    </source>
</evidence>
<dbReference type="EMBL" id="JACHVA010000101">
    <property type="protein sequence ID" value="MBC2602804.1"/>
    <property type="molecule type" value="Genomic_DNA"/>
</dbReference>
<dbReference type="Proteomes" id="UP000525652">
    <property type="component" value="Unassembled WGS sequence"/>
</dbReference>
<keyword evidence="4" id="KW-1185">Reference proteome</keyword>
<dbReference type="GO" id="GO:0003677">
    <property type="term" value="F:DNA binding"/>
    <property type="evidence" value="ECO:0007669"/>
    <property type="project" value="InterPro"/>
</dbReference>
<protein>
    <submittedName>
        <fullName evidence="3">Transposase</fullName>
    </submittedName>
</protein>
<organism evidence="3 4">
    <name type="scientific">Puniceicoccus vermicola</name>
    <dbReference type="NCBI Taxonomy" id="388746"/>
    <lineage>
        <taxon>Bacteria</taxon>
        <taxon>Pseudomonadati</taxon>
        <taxon>Verrucomicrobiota</taxon>
        <taxon>Opitutia</taxon>
        <taxon>Puniceicoccales</taxon>
        <taxon>Puniceicoccaceae</taxon>
        <taxon>Puniceicoccus</taxon>
    </lineage>
</organism>
<dbReference type="PANTHER" id="PTHR37023">
    <property type="entry name" value="TRANSPOSASE"/>
    <property type="match status" value="1"/>
</dbReference>
<accession>A0A7X1AZJ4</accession>
<dbReference type="InterPro" id="IPR026889">
    <property type="entry name" value="Zn_Tnp"/>
</dbReference>
<evidence type="ECO:0000259" key="1">
    <source>
        <dbReference type="Pfam" id="PF04986"/>
    </source>
</evidence>
<proteinExistence type="predicted"/>
<evidence type="ECO:0000259" key="2">
    <source>
        <dbReference type="Pfam" id="PF14319"/>
    </source>
</evidence>
<evidence type="ECO:0000313" key="3">
    <source>
        <dbReference type="EMBL" id="MBC2602804.1"/>
    </source>
</evidence>
<dbReference type="RefSeq" id="WP_185693467.1">
    <property type="nucleotide sequence ID" value="NZ_JACHVA010000101.1"/>
</dbReference>